<keyword evidence="4" id="KW-1185">Reference proteome</keyword>
<dbReference type="RefSeq" id="WP_216520279.1">
    <property type="nucleotide sequence ID" value="NZ_JAHLPM010000010.1"/>
</dbReference>
<gene>
    <name evidence="3" type="ORF">KQI42_12585</name>
</gene>
<keyword evidence="1" id="KW-0732">Signal</keyword>
<name>A0ABS6E7G6_9FIRM</name>
<protein>
    <submittedName>
        <fullName evidence="3">Copper amine oxidase N-terminal domain-containing protein</fullName>
    </submittedName>
</protein>
<organism evidence="3 4">
    <name type="scientific">Tissierella simiarum</name>
    <dbReference type="NCBI Taxonomy" id="2841534"/>
    <lineage>
        <taxon>Bacteria</taxon>
        <taxon>Bacillati</taxon>
        <taxon>Bacillota</taxon>
        <taxon>Tissierellia</taxon>
        <taxon>Tissierellales</taxon>
        <taxon>Tissierellaceae</taxon>
        <taxon>Tissierella</taxon>
    </lineage>
</organism>
<feature type="chain" id="PRO_5047369444" evidence="1">
    <location>
        <begin position="24"/>
        <end position="458"/>
    </location>
</feature>
<dbReference type="Pfam" id="PF07833">
    <property type="entry name" value="Cu_amine_oxidN1"/>
    <property type="match status" value="1"/>
</dbReference>
<dbReference type="InterPro" id="IPR012854">
    <property type="entry name" value="Cu_amine_oxidase-like_N"/>
</dbReference>
<reference evidence="3 4" key="1">
    <citation type="submission" date="2021-06" db="EMBL/GenBank/DDBJ databases">
        <authorList>
            <person name="Sun Q."/>
            <person name="Li D."/>
        </authorList>
    </citation>
    <scope>NUCLEOTIDE SEQUENCE [LARGE SCALE GENOMIC DNA]</scope>
    <source>
        <strain evidence="3 4">MSJ-40</strain>
    </source>
</reference>
<sequence>MKKQILTGALALSITISGTTVFADTETSNIPIEKNITQEKISVKENNDIKPIKEEQVIPRMVIGNKTIDLKGFNPYYKGDTLMVPLRTIAKDALGFEVTWNNEERSVELKNGAQWTKVKLGENSYFFARVAPFKLSEAPELNHSITFVPVEFFSQVLKYEVSIEDGNLIIKNDNTDKEDSSSKEQILHGFVKRIVETGGRKAILVGGDESTTGIDEILLHVNEDTQIVDKEGKAISVDDLKVGTKVEVTLPEIMTMSLPPQGAAIKIVVKEEESFQIVKKEFKDDKKKMVIRYPQIQGMKGELTEDYLNQGIESFINSIKGNDLYKNLELDYEISLLSDEKISILFKGSFDGLDGKGKNIIKSLNFDLSSTNEITFDNYFKSDKDSKEKLKELLDKKAKENGLTEFEAEGVSIYFKGSNVVVYYYPLDDSYTSPVELHLQLKEIKDIVNTNFGEHPVS</sequence>
<dbReference type="Proteomes" id="UP000749471">
    <property type="component" value="Unassembled WGS sequence"/>
</dbReference>
<comment type="caution">
    <text evidence="3">The sequence shown here is derived from an EMBL/GenBank/DDBJ whole genome shotgun (WGS) entry which is preliminary data.</text>
</comment>
<proteinExistence type="predicted"/>
<feature type="signal peptide" evidence="1">
    <location>
        <begin position="1"/>
        <end position="23"/>
    </location>
</feature>
<feature type="domain" description="Copper amine oxidase-like N-terminal" evidence="2">
    <location>
        <begin position="65"/>
        <end position="167"/>
    </location>
</feature>
<accession>A0ABS6E7G6</accession>
<dbReference type="EMBL" id="JAHLPM010000010">
    <property type="protein sequence ID" value="MBU5438856.1"/>
    <property type="molecule type" value="Genomic_DNA"/>
</dbReference>
<evidence type="ECO:0000313" key="3">
    <source>
        <dbReference type="EMBL" id="MBU5438856.1"/>
    </source>
</evidence>
<evidence type="ECO:0000259" key="2">
    <source>
        <dbReference type="Pfam" id="PF07833"/>
    </source>
</evidence>
<evidence type="ECO:0000313" key="4">
    <source>
        <dbReference type="Proteomes" id="UP000749471"/>
    </source>
</evidence>
<evidence type="ECO:0000256" key="1">
    <source>
        <dbReference type="SAM" id="SignalP"/>
    </source>
</evidence>